<gene>
    <name evidence="14" type="ORF">Rsub_06664</name>
</gene>
<feature type="transmembrane region" description="Helical" evidence="13">
    <location>
        <begin position="323"/>
        <end position="340"/>
    </location>
</feature>
<feature type="compositionally biased region" description="Low complexity" evidence="12">
    <location>
        <begin position="7"/>
        <end position="27"/>
    </location>
</feature>
<keyword evidence="7 10" id="KW-0811">Translocation</keyword>
<evidence type="ECO:0000256" key="6">
    <source>
        <dbReference type="ARBA" id="ARBA00022989"/>
    </source>
</evidence>
<evidence type="ECO:0000256" key="8">
    <source>
        <dbReference type="ARBA" id="ARBA00023136"/>
    </source>
</evidence>
<dbReference type="PRINTS" id="PR00303">
    <property type="entry name" value="SECYTRNLCASE"/>
</dbReference>
<dbReference type="EMBL" id="BDRX01000053">
    <property type="protein sequence ID" value="GBF94549.1"/>
    <property type="molecule type" value="Genomic_DNA"/>
</dbReference>
<dbReference type="GO" id="GO:0015031">
    <property type="term" value="P:protein transport"/>
    <property type="evidence" value="ECO:0007669"/>
    <property type="project" value="UniProtKB-KW"/>
</dbReference>
<dbReference type="Gene3D" id="1.10.3370.10">
    <property type="entry name" value="SecY subunit domain"/>
    <property type="match status" value="1"/>
</dbReference>
<dbReference type="GO" id="GO:0016020">
    <property type="term" value="C:membrane"/>
    <property type="evidence" value="ECO:0007669"/>
    <property type="project" value="UniProtKB-SubCell"/>
</dbReference>
<feature type="transmembrane region" description="Helical" evidence="13">
    <location>
        <begin position="187"/>
        <end position="209"/>
    </location>
</feature>
<feature type="transmembrane region" description="Helical" evidence="13">
    <location>
        <begin position="261"/>
        <end position="280"/>
    </location>
</feature>
<dbReference type="FunCoup" id="A0A2V0P4P9">
    <property type="interactions" value="606"/>
</dbReference>
<sequence length="541" mass="55363">MQAAPMQGLLRRGAAAARPCGGAQRPPLLRSVPAAAAAAAAAPRPLAGSIARQVLARAQGSDRDASAAPAAADPAAQAGSNGAAPANGAAAGPSSSPAGRAGSGAAASSSALSSQQEDDGFSWGSFWSGPLPGKLAGLLGLIVLSRVGVYVRLPGVDVDAFGATMAGNGLLGYVDALSGGSISKVGLFSLGIIPYINASIVLQLFTAAFPSLKKMQREDGPQGRAKFQYLQKLTAFAFAIAQAVGQLTYLRPYVTDFSPEWLAGSTLALVAGALSLVYIADTISELKLGNGTSVLIFAGIASSLPASVGALLAQNASDDPGNVAVYAVAFFLTTLGIIYVQEAERRIPVNYSGRYRAGALAQQSYLPFKVNATGVMPLIFASSLLGLPLALARYTDSPALDGVASAMGPGGALYLPASVALIAFFNYYYTFLQLEPKDLSEQLKRTGAAIPGIRPGRATAEYVTGTLTRMSILGSVFLGALSAAPAAVEALTHLSAFRGFAGTSVLIMVGVATDTARRIRAEQAMAKYDIDRAYDKDFTGI</sequence>
<evidence type="ECO:0000256" key="7">
    <source>
        <dbReference type="ARBA" id="ARBA00023010"/>
    </source>
</evidence>
<dbReference type="InParanoid" id="A0A2V0P4P9"/>
<dbReference type="PROSITE" id="PS00756">
    <property type="entry name" value="SECY_2"/>
    <property type="match status" value="1"/>
</dbReference>
<evidence type="ECO:0000313" key="14">
    <source>
        <dbReference type="EMBL" id="GBF94549.1"/>
    </source>
</evidence>
<comment type="caution">
    <text evidence="14">The sequence shown here is derived from an EMBL/GenBank/DDBJ whole genome shotgun (WGS) entry which is preliminary data.</text>
</comment>
<dbReference type="InterPro" id="IPR030659">
    <property type="entry name" value="SecY_CS"/>
</dbReference>
<evidence type="ECO:0000256" key="9">
    <source>
        <dbReference type="ARBA" id="ARBA00031059"/>
    </source>
</evidence>
<dbReference type="InterPro" id="IPR026593">
    <property type="entry name" value="SecY"/>
</dbReference>
<keyword evidence="3 10" id="KW-0813">Transport</keyword>
<feature type="compositionally biased region" description="Low complexity" evidence="12">
    <location>
        <begin position="66"/>
        <end position="110"/>
    </location>
</feature>
<dbReference type="PANTHER" id="PTHR10906">
    <property type="entry name" value="SECY/SEC61-ALPHA FAMILY MEMBER"/>
    <property type="match status" value="1"/>
</dbReference>
<feature type="transmembrane region" description="Helical" evidence="13">
    <location>
        <begin position="467"/>
        <end position="488"/>
    </location>
</feature>
<dbReference type="AlphaFoldDB" id="A0A2V0P4P9"/>
<evidence type="ECO:0000256" key="10">
    <source>
        <dbReference type="RuleBase" id="RU003484"/>
    </source>
</evidence>
<evidence type="ECO:0000256" key="5">
    <source>
        <dbReference type="ARBA" id="ARBA00022927"/>
    </source>
</evidence>
<keyword evidence="6 13" id="KW-1133">Transmembrane helix</keyword>
<proteinExistence type="inferred from homology"/>
<evidence type="ECO:0000256" key="4">
    <source>
        <dbReference type="ARBA" id="ARBA00022692"/>
    </source>
</evidence>
<evidence type="ECO:0000256" key="13">
    <source>
        <dbReference type="SAM" id="Phobius"/>
    </source>
</evidence>
<evidence type="ECO:0000256" key="12">
    <source>
        <dbReference type="SAM" id="MobiDB-lite"/>
    </source>
</evidence>
<dbReference type="HAMAP" id="MF_01465">
    <property type="entry name" value="SecY"/>
    <property type="match status" value="1"/>
</dbReference>
<keyword evidence="8 13" id="KW-0472">Membrane</keyword>
<accession>A0A2V0P4P9</accession>
<reference evidence="14 15" key="1">
    <citation type="journal article" date="2018" name="Sci. Rep.">
        <title>Raphidocelis subcapitata (=Pseudokirchneriella subcapitata) provides an insight into genome evolution and environmental adaptations in the Sphaeropleales.</title>
        <authorList>
            <person name="Suzuki S."/>
            <person name="Yamaguchi H."/>
            <person name="Nakajima N."/>
            <person name="Kawachi M."/>
        </authorList>
    </citation>
    <scope>NUCLEOTIDE SEQUENCE [LARGE SCALE GENOMIC DNA]</scope>
    <source>
        <strain evidence="14 15">NIES-35</strain>
    </source>
</reference>
<dbReference type="STRING" id="307507.A0A2V0P4P9"/>
<dbReference type="SUPFAM" id="SSF103491">
    <property type="entry name" value="Preprotein translocase SecY subunit"/>
    <property type="match status" value="1"/>
</dbReference>
<dbReference type="Pfam" id="PF00344">
    <property type="entry name" value="SecY"/>
    <property type="match status" value="1"/>
</dbReference>
<evidence type="ECO:0000256" key="11">
    <source>
        <dbReference type="RuleBase" id="RU004349"/>
    </source>
</evidence>
<feature type="region of interest" description="Disordered" evidence="12">
    <location>
        <begin position="1"/>
        <end position="27"/>
    </location>
</feature>
<feature type="transmembrane region" description="Helical" evidence="13">
    <location>
        <begin position="370"/>
        <end position="391"/>
    </location>
</feature>
<evidence type="ECO:0000256" key="3">
    <source>
        <dbReference type="ARBA" id="ARBA00022448"/>
    </source>
</evidence>
<comment type="similarity">
    <text evidence="2 11">Belongs to the SecY/SEC61-alpha family.</text>
</comment>
<protein>
    <recommendedName>
        <fullName evidence="9">CpSecY</fullName>
    </recommendedName>
</protein>
<dbReference type="InterPro" id="IPR023201">
    <property type="entry name" value="SecY_dom_sf"/>
</dbReference>
<keyword evidence="5 10" id="KW-0653">Protein transport</keyword>
<dbReference type="OrthoDB" id="361383at2759"/>
<feature type="transmembrane region" description="Helical" evidence="13">
    <location>
        <begin position="229"/>
        <end position="249"/>
    </location>
</feature>
<dbReference type="Proteomes" id="UP000247498">
    <property type="component" value="Unassembled WGS sequence"/>
</dbReference>
<dbReference type="InterPro" id="IPR002208">
    <property type="entry name" value="SecY/SEC61-alpha"/>
</dbReference>
<evidence type="ECO:0000256" key="2">
    <source>
        <dbReference type="ARBA" id="ARBA00005751"/>
    </source>
</evidence>
<evidence type="ECO:0000256" key="1">
    <source>
        <dbReference type="ARBA" id="ARBA00004141"/>
    </source>
</evidence>
<dbReference type="PROSITE" id="PS00755">
    <property type="entry name" value="SECY_1"/>
    <property type="match status" value="1"/>
</dbReference>
<keyword evidence="4 10" id="KW-0812">Transmembrane</keyword>
<keyword evidence="15" id="KW-1185">Reference proteome</keyword>
<feature type="region of interest" description="Disordered" evidence="12">
    <location>
        <begin position="61"/>
        <end position="110"/>
    </location>
</feature>
<evidence type="ECO:0000313" key="15">
    <source>
        <dbReference type="Proteomes" id="UP000247498"/>
    </source>
</evidence>
<feature type="transmembrane region" description="Helical" evidence="13">
    <location>
        <begin position="494"/>
        <end position="513"/>
    </location>
</feature>
<feature type="transmembrane region" description="Helical" evidence="13">
    <location>
        <begin position="292"/>
        <end position="311"/>
    </location>
</feature>
<feature type="transmembrane region" description="Helical" evidence="13">
    <location>
        <begin position="411"/>
        <end position="429"/>
    </location>
</feature>
<name>A0A2V0P4P9_9CHLO</name>
<comment type="subcellular location">
    <subcellularLocation>
        <location evidence="1 10">Membrane</location>
        <topology evidence="1 10">Multi-pass membrane protein</topology>
    </subcellularLocation>
</comment>
<organism evidence="14 15">
    <name type="scientific">Raphidocelis subcapitata</name>
    <dbReference type="NCBI Taxonomy" id="307507"/>
    <lineage>
        <taxon>Eukaryota</taxon>
        <taxon>Viridiplantae</taxon>
        <taxon>Chlorophyta</taxon>
        <taxon>core chlorophytes</taxon>
        <taxon>Chlorophyceae</taxon>
        <taxon>CS clade</taxon>
        <taxon>Sphaeropleales</taxon>
        <taxon>Selenastraceae</taxon>
        <taxon>Raphidocelis</taxon>
    </lineage>
</organism>
<dbReference type="NCBIfam" id="TIGR00967">
    <property type="entry name" value="3a0501s007"/>
    <property type="match status" value="1"/>
</dbReference>